<evidence type="ECO:0000256" key="2">
    <source>
        <dbReference type="SAM" id="SignalP"/>
    </source>
</evidence>
<evidence type="ECO:0000259" key="3">
    <source>
        <dbReference type="SMART" id="SM00849"/>
    </source>
</evidence>
<dbReference type="OrthoDB" id="9803916at2"/>
<proteinExistence type="predicted"/>
<accession>A0A1X7HLX6</accession>
<dbReference type="InterPro" id="IPR001279">
    <property type="entry name" value="Metallo-B-lactamas"/>
</dbReference>
<dbReference type="InterPro" id="IPR036866">
    <property type="entry name" value="RibonucZ/Hydroxyglut_hydro"/>
</dbReference>
<evidence type="ECO:0000313" key="4">
    <source>
        <dbReference type="EMBL" id="SMF88479.1"/>
    </source>
</evidence>
<evidence type="ECO:0000313" key="5">
    <source>
        <dbReference type="Proteomes" id="UP000192936"/>
    </source>
</evidence>
<dbReference type="PANTHER" id="PTHR46018:SF2">
    <property type="entry name" value="ZINC PHOSPHODIESTERASE ELAC PROTEIN 1"/>
    <property type="match status" value="1"/>
</dbReference>
<feature type="domain" description="Metallo-beta-lactamase" evidence="3">
    <location>
        <begin position="53"/>
        <end position="253"/>
    </location>
</feature>
<sequence>MLHTWRSTLAGLLLASFSMTVHAQSSAPSADTNPAISVTLLGTGTPTLNTNRFGFSTLVQAGGLNLVFDAGRGNALRLAQINLPLGKVDATFLTHFHSDHLNGLGDLWTTSFLPTPQNGRKTPFALYGPKGTKQVADGLQMTFADDVKIRQEDHESTEESTRIDVHEFSQDGVVFEHGGVRITAFTVDHGEAIKPAVGYKVEYNGHSVVMSGDTRYSPAVIKEAKGADLLIHEVSIIATKHVNDAWAKPSVAHYTSPEEAGKVFAQANPKLAVFSHISRPGPQDETNTDAALKQRAQGQWPEGRIVVGTDLMRIDIGDTPTVVPWASTDK</sequence>
<dbReference type="SMART" id="SM00849">
    <property type="entry name" value="Lactamase_B"/>
    <property type="match status" value="1"/>
</dbReference>
<reference evidence="4 5" key="1">
    <citation type="submission" date="2017-04" db="EMBL/GenBank/DDBJ databases">
        <authorList>
            <person name="Afonso C.L."/>
            <person name="Miller P.J."/>
            <person name="Scott M.A."/>
            <person name="Spackman E."/>
            <person name="Goraichik I."/>
            <person name="Dimitrov K.M."/>
            <person name="Suarez D.L."/>
            <person name="Swayne D.E."/>
        </authorList>
    </citation>
    <scope>NUCLEOTIDE SEQUENCE [LARGE SCALE GENOMIC DNA]</scope>
    <source>
        <strain evidence="4 5">A2P</strain>
    </source>
</reference>
<dbReference type="SUPFAM" id="SSF56281">
    <property type="entry name" value="Metallo-hydrolase/oxidoreductase"/>
    <property type="match status" value="1"/>
</dbReference>
<dbReference type="STRING" id="286727.SAMN02982917_6413"/>
<dbReference type="Pfam" id="PF12706">
    <property type="entry name" value="Lactamase_B_2"/>
    <property type="match status" value="1"/>
</dbReference>
<dbReference type="EMBL" id="FXAK01000009">
    <property type="protein sequence ID" value="SMF88479.1"/>
    <property type="molecule type" value="Genomic_DNA"/>
</dbReference>
<organism evidence="4 5">
    <name type="scientific">Azospirillum oryzae</name>
    <dbReference type="NCBI Taxonomy" id="286727"/>
    <lineage>
        <taxon>Bacteria</taxon>
        <taxon>Pseudomonadati</taxon>
        <taxon>Pseudomonadota</taxon>
        <taxon>Alphaproteobacteria</taxon>
        <taxon>Rhodospirillales</taxon>
        <taxon>Azospirillaceae</taxon>
        <taxon>Azospirillum</taxon>
    </lineage>
</organism>
<dbReference type="GO" id="GO:0042781">
    <property type="term" value="F:3'-tRNA processing endoribonuclease activity"/>
    <property type="evidence" value="ECO:0007669"/>
    <property type="project" value="TreeGrafter"/>
</dbReference>
<keyword evidence="2" id="KW-0732">Signal</keyword>
<gene>
    <name evidence="4" type="ORF">SAMN02982917_6413</name>
</gene>
<feature type="signal peptide" evidence="2">
    <location>
        <begin position="1"/>
        <end position="23"/>
    </location>
</feature>
<dbReference type="RefSeq" id="WP_085091264.1">
    <property type="nucleotide sequence ID" value="NZ_FXAK01000009.1"/>
</dbReference>
<dbReference type="AlphaFoldDB" id="A0A1X7HLX6"/>
<dbReference type="InterPro" id="IPR044094">
    <property type="entry name" value="AtsA-like_MBL-fold"/>
</dbReference>
<name>A0A1X7HLX6_9PROT</name>
<dbReference type="Proteomes" id="UP000192936">
    <property type="component" value="Unassembled WGS sequence"/>
</dbReference>
<evidence type="ECO:0000256" key="1">
    <source>
        <dbReference type="ARBA" id="ARBA00022801"/>
    </source>
</evidence>
<dbReference type="Gene3D" id="3.60.15.10">
    <property type="entry name" value="Ribonuclease Z/Hydroxyacylglutathione hydrolase-like"/>
    <property type="match status" value="1"/>
</dbReference>
<keyword evidence="1" id="KW-0378">Hydrolase</keyword>
<feature type="chain" id="PRO_5012846820" evidence="2">
    <location>
        <begin position="24"/>
        <end position="330"/>
    </location>
</feature>
<protein>
    <submittedName>
        <fullName evidence="4">Ribonuclease Z</fullName>
    </submittedName>
</protein>
<dbReference type="PANTHER" id="PTHR46018">
    <property type="entry name" value="ZINC PHOSPHODIESTERASE ELAC PROTEIN 1"/>
    <property type="match status" value="1"/>
</dbReference>
<dbReference type="CDD" id="cd07719">
    <property type="entry name" value="arylsulfatase_AtsA-like_MBL-fold"/>
    <property type="match status" value="1"/>
</dbReference>